<sequence length="398" mass="44797">MRTVVGDMNMKAFYAQILQLDPILWRAVFSLLVVGAALVFQKVFGKLVVRTLMRFARKTSNTYDDGLLAALEKPLRWFLVGVGLYLAVLIFYEPQPRWLGQALHTFIIIVVAHALFQVTPLFLHLGGHLRVQFDRIVAPFLTRVIRFFIVALAVMMVAQEWGFQVSSFLAGLGLGGLALALAAKDSLANLFAGFVIITERPFSIGDWIKTPSVEGTVEDITFRSTKVRTFAQALVTVPNSLLAGEPITNWARMGKRQVSFHLGLSYRTPRKKLEQCVKEIRALLHEHPETHNETILVNFDQFGASSLDIFVYYFTTTTVWSEYLQVKEEINLKIMEILERHGVEIAFPSQSVYFETPLQMKLPDPEESSSTPSPDVSSTSVDPSEAESTEERRTPLRG</sequence>
<dbReference type="InterPro" id="IPR006685">
    <property type="entry name" value="MscS_channel_2nd"/>
</dbReference>
<evidence type="ECO:0000256" key="5">
    <source>
        <dbReference type="ARBA" id="ARBA00022989"/>
    </source>
</evidence>
<feature type="domain" description="Mechanosensitive ion channel MscS C-terminal" evidence="10">
    <location>
        <begin position="259"/>
        <end position="345"/>
    </location>
</feature>
<dbReference type="PANTHER" id="PTHR43634">
    <property type="entry name" value="OW CONDUCTANCE MECHANOSENSITIVE CHANNEL"/>
    <property type="match status" value="1"/>
</dbReference>
<feature type="domain" description="Mechanosensitive ion channel transmembrane helices 2/3" evidence="11">
    <location>
        <begin position="144"/>
        <end position="184"/>
    </location>
</feature>
<protein>
    <submittedName>
        <fullName evidence="12">Mechanosensitive ion channel protein</fullName>
    </submittedName>
</protein>
<dbReference type="KEGG" id="kyr:CVV65_12805"/>
<keyword evidence="13" id="KW-1185">Reference proteome</keyword>
<keyword evidence="3" id="KW-1003">Cell membrane</keyword>
<feature type="transmembrane region" description="Helical" evidence="8">
    <location>
        <begin position="98"/>
        <end position="124"/>
    </location>
</feature>
<dbReference type="Pfam" id="PF21088">
    <property type="entry name" value="MS_channel_1st"/>
    <property type="match status" value="1"/>
</dbReference>
<evidence type="ECO:0000259" key="11">
    <source>
        <dbReference type="Pfam" id="PF21088"/>
    </source>
</evidence>
<keyword evidence="6 8" id="KW-0472">Membrane</keyword>
<evidence type="ECO:0000256" key="8">
    <source>
        <dbReference type="SAM" id="Phobius"/>
    </source>
</evidence>
<organism evidence="12 13">
    <name type="scientific">Kyrpidia spormannii</name>
    <dbReference type="NCBI Taxonomy" id="2055160"/>
    <lineage>
        <taxon>Bacteria</taxon>
        <taxon>Bacillati</taxon>
        <taxon>Bacillota</taxon>
        <taxon>Bacilli</taxon>
        <taxon>Bacillales</taxon>
        <taxon>Alicyclobacillaceae</taxon>
        <taxon>Kyrpidia</taxon>
    </lineage>
</organism>
<evidence type="ECO:0000256" key="6">
    <source>
        <dbReference type="ARBA" id="ARBA00023136"/>
    </source>
</evidence>
<keyword evidence="5 8" id="KW-1133">Transmembrane helix</keyword>
<dbReference type="InterPro" id="IPR010920">
    <property type="entry name" value="LSM_dom_sf"/>
</dbReference>
<evidence type="ECO:0000313" key="12">
    <source>
        <dbReference type="EMBL" id="ATY85696.1"/>
    </source>
</evidence>
<feature type="compositionally biased region" description="Low complexity" evidence="7">
    <location>
        <begin position="368"/>
        <end position="383"/>
    </location>
</feature>
<dbReference type="OrthoDB" id="9809206at2"/>
<feature type="transmembrane region" description="Helical" evidence="8">
    <location>
        <begin position="136"/>
        <end position="157"/>
    </location>
</feature>
<evidence type="ECO:0000256" key="1">
    <source>
        <dbReference type="ARBA" id="ARBA00004651"/>
    </source>
</evidence>
<dbReference type="Pfam" id="PF21082">
    <property type="entry name" value="MS_channel_3rd"/>
    <property type="match status" value="1"/>
</dbReference>
<dbReference type="GO" id="GO:0005886">
    <property type="term" value="C:plasma membrane"/>
    <property type="evidence" value="ECO:0007669"/>
    <property type="project" value="UniProtKB-SubCell"/>
</dbReference>
<feature type="transmembrane region" description="Helical" evidence="8">
    <location>
        <begin position="23"/>
        <end position="44"/>
    </location>
</feature>
<dbReference type="Pfam" id="PF00924">
    <property type="entry name" value="MS_channel_2nd"/>
    <property type="match status" value="1"/>
</dbReference>
<evidence type="ECO:0000256" key="7">
    <source>
        <dbReference type="SAM" id="MobiDB-lite"/>
    </source>
</evidence>
<feature type="domain" description="Mechanosensitive ion channel MscS" evidence="9">
    <location>
        <begin position="185"/>
        <end position="252"/>
    </location>
</feature>
<feature type="transmembrane region" description="Helical" evidence="8">
    <location>
        <begin position="163"/>
        <end position="183"/>
    </location>
</feature>
<gene>
    <name evidence="12" type="ORF">CVV65_12805</name>
</gene>
<dbReference type="PANTHER" id="PTHR43634:SF2">
    <property type="entry name" value="LOW CONDUCTANCE MECHANOSENSITIVE CHANNEL YNAI"/>
    <property type="match status" value="1"/>
</dbReference>
<dbReference type="InterPro" id="IPR049278">
    <property type="entry name" value="MS_channel_C"/>
</dbReference>
<dbReference type="Gene3D" id="2.30.30.60">
    <property type="match status" value="1"/>
</dbReference>
<evidence type="ECO:0000256" key="2">
    <source>
        <dbReference type="ARBA" id="ARBA00008017"/>
    </source>
</evidence>
<proteinExistence type="inferred from homology"/>
<dbReference type="EMBL" id="CP024955">
    <property type="protein sequence ID" value="ATY85696.1"/>
    <property type="molecule type" value="Genomic_DNA"/>
</dbReference>
<reference evidence="13" key="1">
    <citation type="submission" date="2017-11" db="EMBL/GenBank/DDBJ databases">
        <title>Complete Genome Sequence of Kyrpidia sp. Strain EA-1, a thermophilic, hydrogen-oxidizing Bacterium, isolated from the Azores.</title>
        <authorList>
            <person name="Reiner J.E."/>
            <person name="Lapp C.J."/>
            <person name="Bunk B."/>
            <person name="Gescher J."/>
        </authorList>
    </citation>
    <scope>NUCLEOTIDE SEQUENCE [LARGE SCALE GENOMIC DNA]</scope>
    <source>
        <strain evidence="13">EA-1</strain>
    </source>
</reference>
<evidence type="ECO:0000259" key="9">
    <source>
        <dbReference type="Pfam" id="PF00924"/>
    </source>
</evidence>
<dbReference type="SUPFAM" id="SSF82861">
    <property type="entry name" value="Mechanosensitive channel protein MscS (YggB), transmembrane region"/>
    <property type="match status" value="1"/>
</dbReference>
<feature type="region of interest" description="Disordered" evidence="7">
    <location>
        <begin position="359"/>
        <end position="398"/>
    </location>
</feature>
<feature type="compositionally biased region" description="Basic and acidic residues" evidence="7">
    <location>
        <begin position="389"/>
        <end position="398"/>
    </location>
</feature>
<dbReference type="InterPro" id="IPR011014">
    <property type="entry name" value="MscS_channel_TM-2"/>
</dbReference>
<evidence type="ECO:0000259" key="10">
    <source>
        <dbReference type="Pfam" id="PF21082"/>
    </source>
</evidence>
<dbReference type="Gene3D" id="1.10.287.1260">
    <property type="match status" value="1"/>
</dbReference>
<feature type="transmembrane region" description="Helical" evidence="8">
    <location>
        <begin position="75"/>
        <end position="92"/>
    </location>
</feature>
<comment type="similarity">
    <text evidence="2">Belongs to the MscS (TC 1.A.23) family.</text>
</comment>
<name>A0A2K8N8L7_9BACL</name>
<dbReference type="InterPro" id="IPR023408">
    <property type="entry name" value="MscS_beta-dom_sf"/>
</dbReference>
<dbReference type="Proteomes" id="UP000231932">
    <property type="component" value="Chromosome"/>
</dbReference>
<dbReference type="GO" id="GO:0055085">
    <property type="term" value="P:transmembrane transport"/>
    <property type="evidence" value="ECO:0007669"/>
    <property type="project" value="InterPro"/>
</dbReference>
<dbReference type="SUPFAM" id="SSF82689">
    <property type="entry name" value="Mechanosensitive channel protein MscS (YggB), C-terminal domain"/>
    <property type="match status" value="1"/>
</dbReference>
<dbReference type="Gene3D" id="3.30.70.100">
    <property type="match status" value="1"/>
</dbReference>
<evidence type="ECO:0000256" key="4">
    <source>
        <dbReference type="ARBA" id="ARBA00022692"/>
    </source>
</evidence>
<dbReference type="SUPFAM" id="SSF50182">
    <property type="entry name" value="Sm-like ribonucleoproteins"/>
    <property type="match status" value="1"/>
</dbReference>
<comment type="subcellular location">
    <subcellularLocation>
        <location evidence="1">Cell membrane</location>
        <topology evidence="1">Multi-pass membrane protein</topology>
    </subcellularLocation>
</comment>
<accession>A0A2K8N8L7</accession>
<dbReference type="AlphaFoldDB" id="A0A2K8N8L7"/>
<dbReference type="InterPro" id="IPR011066">
    <property type="entry name" value="MscS_channel_C_sf"/>
</dbReference>
<dbReference type="InterPro" id="IPR049142">
    <property type="entry name" value="MS_channel_1st"/>
</dbReference>
<dbReference type="InterPro" id="IPR045042">
    <property type="entry name" value="YnaI-like"/>
</dbReference>
<evidence type="ECO:0000313" key="13">
    <source>
        <dbReference type="Proteomes" id="UP000231932"/>
    </source>
</evidence>
<keyword evidence="4 8" id="KW-0812">Transmembrane</keyword>
<evidence type="ECO:0000256" key="3">
    <source>
        <dbReference type="ARBA" id="ARBA00022475"/>
    </source>
</evidence>